<dbReference type="AlphaFoldDB" id="A0A7S3V5I6"/>
<evidence type="ECO:0000256" key="1">
    <source>
        <dbReference type="SAM" id="Phobius"/>
    </source>
</evidence>
<gene>
    <name evidence="3" type="ORF">CDEB00056_LOCUS3010</name>
</gene>
<accession>A0A7S3V5I6</accession>
<reference evidence="3" key="1">
    <citation type="submission" date="2021-01" db="EMBL/GenBank/DDBJ databases">
        <authorList>
            <person name="Corre E."/>
            <person name="Pelletier E."/>
            <person name="Niang G."/>
            <person name="Scheremetjew M."/>
            <person name="Finn R."/>
            <person name="Kale V."/>
            <person name="Holt S."/>
            <person name="Cochrane G."/>
            <person name="Meng A."/>
            <person name="Brown T."/>
            <person name="Cohen L."/>
        </authorList>
    </citation>
    <scope>NUCLEOTIDE SEQUENCE</scope>
    <source>
        <strain evidence="3">MM31A-1</strain>
    </source>
</reference>
<protein>
    <submittedName>
        <fullName evidence="3">Uncharacterized protein</fullName>
    </submittedName>
</protein>
<evidence type="ECO:0000256" key="2">
    <source>
        <dbReference type="SAM" id="SignalP"/>
    </source>
</evidence>
<keyword evidence="2" id="KW-0732">Signal</keyword>
<keyword evidence="1" id="KW-0472">Membrane</keyword>
<name>A0A7S3V5I6_9STRA</name>
<organism evidence="3">
    <name type="scientific">Chaetoceros debilis</name>
    <dbReference type="NCBI Taxonomy" id="122233"/>
    <lineage>
        <taxon>Eukaryota</taxon>
        <taxon>Sar</taxon>
        <taxon>Stramenopiles</taxon>
        <taxon>Ochrophyta</taxon>
        <taxon>Bacillariophyta</taxon>
        <taxon>Coscinodiscophyceae</taxon>
        <taxon>Chaetocerotophycidae</taxon>
        <taxon>Chaetocerotales</taxon>
        <taxon>Chaetocerotaceae</taxon>
        <taxon>Chaetoceros</taxon>
    </lineage>
</organism>
<evidence type="ECO:0000313" key="3">
    <source>
        <dbReference type="EMBL" id="CAE0458169.1"/>
    </source>
</evidence>
<feature type="signal peptide" evidence="2">
    <location>
        <begin position="1"/>
        <end position="21"/>
    </location>
</feature>
<keyword evidence="1" id="KW-0812">Transmembrane</keyword>
<dbReference type="EMBL" id="HBIO01004395">
    <property type="protein sequence ID" value="CAE0458169.1"/>
    <property type="molecule type" value="Transcribed_RNA"/>
</dbReference>
<keyword evidence="1" id="KW-1133">Transmembrane helix</keyword>
<feature type="chain" id="PRO_5030538232" evidence="2">
    <location>
        <begin position="22"/>
        <end position="161"/>
    </location>
</feature>
<feature type="transmembrane region" description="Helical" evidence="1">
    <location>
        <begin position="103"/>
        <end position="126"/>
    </location>
</feature>
<sequence length="161" mass="17933">MRSLHLLSILFLQLFAVTVFAENLRGLDNSNVHRGLEDSGDDAAVDEAVDDAAAVDDAVEDVDDEINAYYYNSTASENARDYFVNHAQDNYQTTPSEWTNEEWGFFAAAMFLFGALSSLGCLIFVLPCCCPRSTKTAYARCLAPQLEVDDSYSKKVQLIHR</sequence>
<proteinExistence type="predicted"/>